<sequence length="291" mass="32445">MFFLLSGFVIFANENHRVDQFGRYYLRRLRRIYPPLLCAMAVSTILWLGGWLQAAFSWSSFLGTLASLQDISFLKPGVIVDPYLGNDPLWSLSYEVAFYLLFPIVMAAWRRSITLTRWIVPVAAVVAYGLYLLSPNHFALVVAYFLTWWLGAMAAYLYGKDRLSLSRSMPELAGVVLLIAAAGVGIWLYGFKGAGYFPFLMFRHFLVVAALYVVLLTPLRALLATLFSLTARPAAQVASISYGLYVVHYPILVQTGAAQSPIWVLPALGATVIVAYIADRWSPALFPKAPR</sequence>
<evidence type="ECO:0000313" key="3">
    <source>
        <dbReference type="EMBL" id="KXZ60582.1"/>
    </source>
</evidence>
<accession>A0A150HEN8</accession>
<reference evidence="3 4" key="1">
    <citation type="submission" date="2016-01" db="EMBL/GenBank/DDBJ databases">
        <title>Draft genome sequences of Microbacterium laevaniformans LCDC 91-0039 and the type strain of Microbacterium hominis LCDC 84-209.</title>
        <authorList>
            <person name="Bernier A.-M."/>
            <person name="Bernard K."/>
        </authorList>
    </citation>
    <scope>NUCLEOTIDE SEQUENCE [LARGE SCALE GENOMIC DNA]</scope>
    <source>
        <strain evidence="3 4">LCDC 91-0039</strain>
    </source>
</reference>
<feature type="transmembrane region" description="Helical" evidence="1">
    <location>
        <begin position="139"/>
        <end position="159"/>
    </location>
</feature>
<organism evidence="3 4">
    <name type="scientific">Microbacterium laevaniformans</name>
    <dbReference type="NCBI Taxonomy" id="36807"/>
    <lineage>
        <taxon>Bacteria</taxon>
        <taxon>Bacillati</taxon>
        <taxon>Actinomycetota</taxon>
        <taxon>Actinomycetes</taxon>
        <taxon>Micrococcales</taxon>
        <taxon>Microbacteriaceae</taxon>
        <taxon>Microbacterium</taxon>
    </lineage>
</organism>
<keyword evidence="4" id="KW-1185">Reference proteome</keyword>
<dbReference type="AlphaFoldDB" id="A0A150HEN8"/>
<dbReference type="STRING" id="36807.Mlaev_01368"/>
<keyword evidence="1" id="KW-0812">Transmembrane</keyword>
<dbReference type="PANTHER" id="PTHR23028:SF131">
    <property type="entry name" value="BLR2367 PROTEIN"/>
    <property type="match status" value="1"/>
</dbReference>
<name>A0A150HEN8_9MICO</name>
<dbReference type="Pfam" id="PF01757">
    <property type="entry name" value="Acyl_transf_3"/>
    <property type="match status" value="1"/>
</dbReference>
<dbReference type="GO" id="GO:0016747">
    <property type="term" value="F:acyltransferase activity, transferring groups other than amino-acyl groups"/>
    <property type="evidence" value="ECO:0007669"/>
    <property type="project" value="InterPro"/>
</dbReference>
<proteinExistence type="predicted"/>
<evidence type="ECO:0000259" key="2">
    <source>
        <dbReference type="Pfam" id="PF01757"/>
    </source>
</evidence>
<evidence type="ECO:0000313" key="4">
    <source>
        <dbReference type="Proteomes" id="UP000075357"/>
    </source>
</evidence>
<feature type="transmembrane region" description="Helical" evidence="1">
    <location>
        <begin position="115"/>
        <end position="133"/>
    </location>
</feature>
<dbReference type="InterPro" id="IPR050879">
    <property type="entry name" value="Acyltransferase_3"/>
</dbReference>
<dbReference type="PATRIC" id="fig|36807.3.peg.1389"/>
<keyword evidence="1" id="KW-0472">Membrane</keyword>
<keyword evidence="3" id="KW-0012">Acyltransferase</keyword>
<feature type="transmembrane region" description="Helical" evidence="1">
    <location>
        <begin position="32"/>
        <end position="52"/>
    </location>
</feature>
<comment type="caution">
    <text evidence="3">The sequence shown here is derived from an EMBL/GenBank/DDBJ whole genome shotgun (WGS) entry which is preliminary data.</text>
</comment>
<keyword evidence="1" id="KW-1133">Transmembrane helix</keyword>
<dbReference type="GO" id="GO:0000271">
    <property type="term" value="P:polysaccharide biosynthetic process"/>
    <property type="evidence" value="ECO:0007669"/>
    <property type="project" value="TreeGrafter"/>
</dbReference>
<dbReference type="InterPro" id="IPR002656">
    <property type="entry name" value="Acyl_transf_3_dom"/>
</dbReference>
<dbReference type="PANTHER" id="PTHR23028">
    <property type="entry name" value="ACETYLTRANSFERASE"/>
    <property type="match status" value="1"/>
</dbReference>
<dbReference type="EMBL" id="LRAD01000030">
    <property type="protein sequence ID" value="KXZ60582.1"/>
    <property type="molecule type" value="Genomic_DNA"/>
</dbReference>
<evidence type="ECO:0000256" key="1">
    <source>
        <dbReference type="SAM" id="Phobius"/>
    </source>
</evidence>
<feature type="transmembrane region" description="Helical" evidence="1">
    <location>
        <begin position="89"/>
        <end position="108"/>
    </location>
</feature>
<feature type="transmembrane region" description="Helical" evidence="1">
    <location>
        <begin position="196"/>
        <end position="215"/>
    </location>
</feature>
<gene>
    <name evidence="3" type="ORF">Mlaev_01368</name>
</gene>
<protein>
    <submittedName>
        <fullName evidence="3">Acyltransferase family protein</fullName>
    </submittedName>
</protein>
<keyword evidence="3" id="KW-0808">Transferase</keyword>
<feature type="domain" description="Acyltransferase 3" evidence="2">
    <location>
        <begin position="1"/>
        <end position="278"/>
    </location>
</feature>
<feature type="transmembrane region" description="Helical" evidence="1">
    <location>
        <begin position="171"/>
        <end position="190"/>
    </location>
</feature>
<dbReference type="GO" id="GO:0016020">
    <property type="term" value="C:membrane"/>
    <property type="evidence" value="ECO:0007669"/>
    <property type="project" value="TreeGrafter"/>
</dbReference>
<feature type="transmembrane region" description="Helical" evidence="1">
    <location>
        <begin position="257"/>
        <end position="278"/>
    </location>
</feature>
<dbReference type="Proteomes" id="UP000075357">
    <property type="component" value="Unassembled WGS sequence"/>
</dbReference>